<reference evidence="3" key="1">
    <citation type="journal article" date="2021" name="Proc. Natl. Acad. Sci. U.S.A.">
        <title>Three genomes in the algal genus Volvox reveal the fate of a haploid sex-determining region after a transition to homothallism.</title>
        <authorList>
            <person name="Yamamoto K."/>
            <person name="Hamaji T."/>
            <person name="Kawai-Toyooka H."/>
            <person name="Matsuzaki R."/>
            <person name="Takahashi F."/>
            <person name="Nishimura Y."/>
            <person name="Kawachi M."/>
            <person name="Noguchi H."/>
            <person name="Minakuchi Y."/>
            <person name="Umen J.G."/>
            <person name="Toyoda A."/>
            <person name="Nozaki H."/>
        </authorList>
    </citation>
    <scope>NUCLEOTIDE SEQUENCE</scope>
    <source>
        <strain evidence="3">NIES-3780</strain>
    </source>
</reference>
<name>A0A8J4EZV0_9CHLO</name>
<accession>A0A8J4EZV0</accession>
<feature type="transmembrane region" description="Helical" evidence="2">
    <location>
        <begin position="56"/>
        <end position="75"/>
    </location>
</feature>
<dbReference type="EMBL" id="BNCO01000020">
    <property type="protein sequence ID" value="GIL55040.1"/>
    <property type="molecule type" value="Genomic_DNA"/>
</dbReference>
<evidence type="ECO:0000313" key="4">
    <source>
        <dbReference type="Proteomes" id="UP000747399"/>
    </source>
</evidence>
<keyword evidence="2" id="KW-0472">Membrane</keyword>
<protein>
    <submittedName>
        <fullName evidence="3">Uncharacterized protein</fullName>
    </submittedName>
</protein>
<organism evidence="3 4">
    <name type="scientific">Volvox africanus</name>
    <dbReference type="NCBI Taxonomy" id="51714"/>
    <lineage>
        <taxon>Eukaryota</taxon>
        <taxon>Viridiplantae</taxon>
        <taxon>Chlorophyta</taxon>
        <taxon>core chlorophytes</taxon>
        <taxon>Chlorophyceae</taxon>
        <taxon>CS clade</taxon>
        <taxon>Chlamydomonadales</taxon>
        <taxon>Volvocaceae</taxon>
        <taxon>Volvox</taxon>
    </lineage>
</organism>
<keyword evidence="2" id="KW-1133">Transmembrane helix</keyword>
<dbReference type="AlphaFoldDB" id="A0A8J4EZV0"/>
<proteinExistence type="predicted"/>
<evidence type="ECO:0000256" key="2">
    <source>
        <dbReference type="SAM" id="Phobius"/>
    </source>
</evidence>
<feature type="region of interest" description="Disordered" evidence="1">
    <location>
        <begin position="1"/>
        <end position="21"/>
    </location>
</feature>
<sequence length="121" mass="13788">MCKMISRGLKMPGDDKAAGQGGSRELRHFHRREAANVGPSIVAIPAQTGWWPVKTLNLAVILSVGILIVCVRLLCHRQRRMRQAQEVIDYDAELQMNLTIRRARAVEAMQREYDNKACEFR</sequence>
<evidence type="ECO:0000256" key="1">
    <source>
        <dbReference type="SAM" id="MobiDB-lite"/>
    </source>
</evidence>
<dbReference type="Proteomes" id="UP000747399">
    <property type="component" value="Unassembled WGS sequence"/>
</dbReference>
<keyword evidence="4" id="KW-1185">Reference proteome</keyword>
<comment type="caution">
    <text evidence="3">The sequence shown here is derived from an EMBL/GenBank/DDBJ whole genome shotgun (WGS) entry which is preliminary data.</text>
</comment>
<gene>
    <name evidence="3" type="ORF">Vafri_10690</name>
</gene>
<evidence type="ECO:0000313" key="3">
    <source>
        <dbReference type="EMBL" id="GIL55040.1"/>
    </source>
</evidence>
<keyword evidence="2" id="KW-0812">Transmembrane</keyword>